<dbReference type="SUPFAM" id="SSF50814">
    <property type="entry name" value="Lipocalins"/>
    <property type="match status" value="1"/>
</dbReference>
<comment type="subcellular location">
    <subcellularLocation>
        <location evidence="2">Cell outer membrane</location>
    </subcellularLocation>
</comment>
<feature type="domain" description="Lipocalin/cytosolic fatty-acid binding" evidence="3">
    <location>
        <begin position="39"/>
        <end position="179"/>
    </location>
</feature>
<comment type="similarity">
    <text evidence="1 2">Belongs to the calycin superfamily. Lipocalin family.</text>
</comment>
<dbReference type="Gene3D" id="2.40.128.20">
    <property type="match status" value="1"/>
</dbReference>
<keyword evidence="2" id="KW-0472">Membrane</keyword>
<reference evidence="4 5" key="1">
    <citation type="submission" date="2023-07" db="EMBL/GenBank/DDBJ databases">
        <title>Sorghum-associated microbial communities from plants grown in Nebraska, USA.</title>
        <authorList>
            <person name="Schachtman D."/>
        </authorList>
    </citation>
    <scope>NUCLEOTIDE SEQUENCE [LARGE SCALE GENOMIC DNA]</scope>
    <source>
        <strain evidence="4 5">DS2154</strain>
    </source>
</reference>
<dbReference type="InterPro" id="IPR022271">
    <property type="entry name" value="Lipocalin_ApoD"/>
</dbReference>
<keyword evidence="5" id="KW-1185">Reference proteome</keyword>
<keyword evidence="2" id="KW-0732">Signal</keyword>
<dbReference type="InterPro" id="IPR002446">
    <property type="entry name" value="Lipocalin_bac"/>
</dbReference>
<evidence type="ECO:0000313" key="5">
    <source>
        <dbReference type="Proteomes" id="UP001262754"/>
    </source>
</evidence>
<dbReference type="PANTHER" id="PTHR10612">
    <property type="entry name" value="APOLIPOPROTEIN D"/>
    <property type="match status" value="1"/>
</dbReference>
<comment type="caution">
    <text evidence="4">The sequence shown here is derived from an EMBL/GenBank/DDBJ whole genome shotgun (WGS) entry which is preliminary data.</text>
</comment>
<accession>A0ABU1N1D8</accession>
<evidence type="ECO:0000313" key="4">
    <source>
        <dbReference type="EMBL" id="MDR6532138.1"/>
    </source>
</evidence>
<evidence type="ECO:0000256" key="2">
    <source>
        <dbReference type="PIRNR" id="PIRNR036893"/>
    </source>
</evidence>
<feature type="signal peptide" evidence="2">
    <location>
        <begin position="1"/>
        <end position="20"/>
    </location>
</feature>
<name>A0ABU1N1D8_9CAUL</name>
<feature type="chain" id="PRO_5045015655" description="Outer membrane lipoprotein Blc" evidence="2">
    <location>
        <begin position="21"/>
        <end position="181"/>
    </location>
</feature>
<dbReference type="EMBL" id="JAVDRL010000008">
    <property type="protein sequence ID" value="MDR6532138.1"/>
    <property type="molecule type" value="Genomic_DNA"/>
</dbReference>
<keyword evidence="2" id="KW-0998">Cell outer membrane</keyword>
<comment type="subunit">
    <text evidence="2">Homodimer.</text>
</comment>
<dbReference type="InterPro" id="IPR012674">
    <property type="entry name" value="Calycin"/>
</dbReference>
<dbReference type="PROSITE" id="PS00213">
    <property type="entry name" value="LIPOCALIN"/>
    <property type="match status" value="1"/>
</dbReference>
<dbReference type="PRINTS" id="PR01171">
    <property type="entry name" value="BCTLIPOCALIN"/>
</dbReference>
<dbReference type="CDD" id="cd19438">
    <property type="entry name" value="lipocalin_Blc-like"/>
    <property type="match status" value="1"/>
</dbReference>
<dbReference type="PANTHER" id="PTHR10612:SF34">
    <property type="entry name" value="APOLIPOPROTEIN D"/>
    <property type="match status" value="1"/>
</dbReference>
<comment type="function">
    <text evidence="2">Involved in the storage or transport of lipids necessary for membrane maintenance under stressful conditions. Displays a binding preference for lysophospholipids.</text>
</comment>
<dbReference type="PROSITE" id="PS51257">
    <property type="entry name" value="PROKAR_LIPOPROTEIN"/>
    <property type="match status" value="1"/>
</dbReference>
<keyword evidence="2" id="KW-0449">Lipoprotein</keyword>
<dbReference type="InterPro" id="IPR022272">
    <property type="entry name" value="Lipocalin_CS"/>
</dbReference>
<dbReference type="InterPro" id="IPR047202">
    <property type="entry name" value="Lipocalin_Blc-like_dom"/>
</dbReference>
<dbReference type="InterPro" id="IPR000566">
    <property type="entry name" value="Lipocln_cytosolic_FA-bd_dom"/>
</dbReference>
<proteinExistence type="inferred from homology"/>
<evidence type="ECO:0000259" key="3">
    <source>
        <dbReference type="Pfam" id="PF08212"/>
    </source>
</evidence>
<protein>
    <recommendedName>
        <fullName evidence="2">Outer membrane lipoprotein Blc</fullName>
    </recommendedName>
</protein>
<dbReference type="Pfam" id="PF08212">
    <property type="entry name" value="Lipocalin_2"/>
    <property type="match status" value="1"/>
</dbReference>
<organism evidence="4 5">
    <name type="scientific">Caulobacter rhizosphaerae</name>
    <dbReference type="NCBI Taxonomy" id="2010972"/>
    <lineage>
        <taxon>Bacteria</taxon>
        <taxon>Pseudomonadati</taxon>
        <taxon>Pseudomonadota</taxon>
        <taxon>Alphaproteobacteria</taxon>
        <taxon>Caulobacterales</taxon>
        <taxon>Caulobacteraceae</taxon>
        <taxon>Caulobacter</taxon>
    </lineage>
</organism>
<dbReference type="PIRSF" id="PIRSF036893">
    <property type="entry name" value="Lipocalin_ApoD"/>
    <property type="match status" value="1"/>
</dbReference>
<sequence length="181" mass="19619">MIRRLPGPLAAVLLTTASIAACVAGPSGNSHPPRPAKAVDLERYAGLWYEAARYDMPFERGCDGVTAVYSKRPDGLIRVVNTCHQGGPTGPVKVSEGKAKVADRATGAKLKVSFFGPFFVGDYWVLDHADDYGWSIVGEGSGRYLWLLTRRPPTPVELKALIGRARAMGYDTSMLRVTKHS</sequence>
<gene>
    <name evidence="4" type="ORF">J2800_002894</name>
</gene>
<dbReference type="Proteomes" id="UP001262754">
    <property type="component" value="Unassembled WGS sequence"/>
</dbReference>
<keyword evidence="2" id="KW-0446">Lipid-binding</keyword>
<evidence type="ECO:0000256" key="1">
    <source>
        <dbReference type="ARBA" id="ARBA00006889"/>
    </source>
</evidence>